<dbReference type="Pfam" id="PF24758">
    <property type="entry name" value="LRR_At5g56370"/>
    <property type="match status" value="1"/>
</dbReference>
<evidence type="ECO:0008006" key="5">
    <source>
        <dbReference type="Google" id="ProtNLM"/>
    </source>
</evidence>
<sequence length="412" mass="47239">MRGRKKRGPKRKSGEGRINQLSESILIEILSFLSTKDAVNTCVLAKSWSKLWTYVPSLSFNFDDFIPQDDLRVGYYCEKFEKFITSVLNLHQVSLSHGFRLVWLYDEGIDTCLDWIPSLIKLKPRILSMTVNTSLATLILPGCLFNCNFLEELDIKIYTSDGLLFDFESIKLPLLKKLHLSYVEIDSYVLEKLLSGCPKLEELEFEICNLSFSELSSGTLKRLIICDCMIETQICFSIPSLLDLSIEYLKNRVSLKGMRSLVRAFVDFNVGNFESSDDTHSKLFHGLANVTTLDFKLNGYNHADKMIMLRHALEQCPTFNNLQTFTVAGPLIPVVHLITRFIQHMPNLQKLIVNHDENSSSDEFHRYDSVECGHIPLVEIKYKKHHNHVTQLVQALCAHVKNIGEIRMEILN</sequence>
<reference evidence="3 4" key="1">
    <citation type="journal article" date="2022" name="Cell">
        <title>Repeat-based holocentromeres influence genome architecture and karyotype evolution.</title>
        <authorList>
            <person name="Hofstatter P.G."/>
            <person name="Thangavel G."/>
            <person name="Lux T."/>
            <person name="Neumann P."/>
            <person name="Vondrak T."/>
            <person name="Novak P."/>
            <person name="Zhang M."/>
            <person name="Costa L."/>
            <person name="Castellani M."/>
            <person name="Scott A."/>
            <person name="Toegelov H."/>
            <person name="Fuchs J."/>
            <person name="Mata-Sucre Y."/>
            <person name="Dias Y."/>
            <person name="Vanzela A.L.L."/>
            <person name="Huettel B."/>
            <person name="Almeida C.C.S."/>
            <person name="Simkova H."/>
            <person name="Souza G."/>
            <person name="Pedrosa-Harand A."/>
            <person name="Macas J."/>
            <person name="Mayer K.F.X."/>
            <person name="Houben A."/>
            <person name="Marques A."/>
        </authorList>
    </citation>
    <scope>NUCLEOTIDE SEQUENCE [LARGE SCALE GENOMIC DNA]</scope>
    <source>
        <strain evidence="3">RhyTen1mFocal</strain>
    </source>
</reference>
<dbReference type="InterPro" id="IPR053197">
    <property type="entry name" value="F-box_SCFL_complex_component"/>
</dbReference>
<dbReference type="EMBL" id="JAMRDG010000002">
    <property type="protein sequence ID" value="KAJ3686386.1"/>
    <property type="molecule type" value="Genomic_DNA"/>
</dbReference>
<dbReference type="InterPro" id="IPR055411">
    <property type="entry name" value="LRR_FXL15/At3g58940/PEG3-like"/>
</dbReference>
<evidence type="ECO:0000259" key="1">
    <source>
        <dbReference type="Pfam" id="PF00646"/>
    </source>
</evidence>
<dbReference type="SUPFAM" id="SSF81383">
    <property type="entry name" value="F-box domain"/>
    <property type="match status" value="1"/>
</dbReference>
<evidence type="ECO:0000313" key="4">
    <source>
        <dbReference type="Proteomes" id="UP001210211"/>
    </source>
</evidence>
<feature type="domain" description="F-box/LRR-repeat protein 15/At3g58940/PEG3-like LRR" evidence="2">
    <location>
        <begin position="126"/>
        <end position="246"/>
    </location>
</feature>
<dbReference type="InterPro" id="IPR001810">
    <property type="entry name" value="F-box_dom"/>
</dbReference>
<organism evidence="3 4">
    <name type="scientific">Rhynchospora tenuis</name>
    <dbReference type="NCBI Taxonomy" id="198213"/>
    <lineage>
        <taxon>Eukaryota</taxon>
        <taxon>Viridiplantae</taxon>
        <taxon>Streptophyta</taxon>
        <taxon>Embryophyta</taxon>
        <taxon>Tracheophyta</taxon>
        <taxon>Spermatophyta</taxon>
        <taxon>Magnoliopsida</taxon>
        <taxon>Liliopsida</taxon>
        <taxon>Poales</taxon>
        <taxon>Cyperaceae</taxon>
        <taxon>Cyperoideae</taxon>
        <taxon>Rhynchosporeae</taxon>
        <taxon>Rhynchospora</taxon>
    </lineage>
</organism>
<feature type="domain" description="F-box" evidence="1">
    <location>
        <begin position="18"/>
        <end position="57"/>
    </location>
</feature>
<name>A0AAD6EIQ2_9POAL</name>
<accession>A0AAD6EIQ2</accession>
<dbReference type="InterPro" id="IPR036047">
    <property type="entry name" value="F-box-like_dom_sf"/>
</dbReference>
<dbReference type="Gene3D" id="3.80.10.10">
    <property type="entry name" value="Ribonuclease Inhibitor"/>
    <property type="match status" value="1"/>
</dbReference>
<evidence type="ECO:0000259" key="2">
    <source>
        <dbReference type="Pfam" id="PF24758"/>
    </source>
</evidence>
<evidence type="ECO:0000313" key="3">
    <source>
        <dbReference type="EMBL" id="KAJ3686386.1"/>
    </source>
</evidence>
<keyword evidence="4" id="KW-1185">Reference proteome</keyword>
<comment type="caution">
    <text evidence="3">The sequence shown here is derived from an EMBL/GenBank/DDBJ whole genome shotgun (WGS) entry which is preliminary data.</text>
</comment>
<dbReference type="Proteomes" id="UP001210211">
    <property type="component" value="Unassembled WGS sequence"/>
</dbReference>
<dbReference type="PANTHER" id="PTHR34223">
    <property type="entry name" value="OS11G0201299 PROTEIN"/>
    <property type="match status" value="1"/>
</dbReference>
<gene>
    <name evidence="3" type="ORF">LUZ61_015550</name>
</gene>
<proteinExistence type="predicted"/>
<dbReference type="InterPro" id="IPR032675">
    <property type="entry name" value="LRR_dom_sf"/>
</dbReference>
<dbReference type="PANTHER" id="PTHR34223:SF98">
    <property type="entry name" value="OS04G0440901 PROTEIN"/>
    <property type="match status" value="1"/>
</dbReference>
<dbReference type="AlphaFoldDB" id="A0AAD6EIQ2"/>
<protein>
    <recommendedName>
        <fullName evidence="5">F-box domain-containing protein</fullName>
    </recommendedName>
</protein>
<dbReference type="Pfam" id="PF00646">
    <property type="entry name" value="F-box"/>
    <property type="match status" value="1"/>
</dbReference>
<dbReference type="SUPFAM" id="SSF52047">
    <property type="entry name" value="RNI-like"/>
    <property type="match status" value="1"/>
</dbReference>